<dbReference type="PANTHER" id="PTHR12277:SF81">
    <property type="entry name" value="PROTEIN ABHD13"/>
    <property type="match status" value="1"/>
</dbReference>
<dbReference type="STRING" id="1630.SAMN05216514_101225"/>
<dbReference type="InterPro" id="IPR029058">
    <property type="entry name" value="AB_hydrolase_fold"/>
</dbReference>
<sequence length="247" mass="28725">MRQFIETKRGRTTLRGTIDMPQLSIDQKAPVVIFFHDIMSSSRVYPSDTLAQLFIQYAYAVVRFDFSGHGRSDGRIEKYTLKKQIEDAKAMVSYVSELEFTSRIILLGHGIGGNIAAMIADEVPCESIILLGPSCDVADTIKEGLFYNRRFNKKRLPRRLYLEGRAISKHYLEETRDVSLKPCEKEVLILQGKKDEIVSYKKTWLYYKHLKHSTIHLINNGTHDFRSCLKETCYWIDEYLMKKDNHF</sequence>
<proteinExistence type="predicted"/>
<dbReference type="Gene3D" id="3.40.50.1820">
    <property type="entry name" value="alpha/beta hydrolase"/>
    <property type="match status" value="1"/>
</dbReference>
<accession>A0A1H2QHI2</accession>
<reference evidence="2 3" key="1">
    <citation type="submission" date="2016-10" db="EMBL/GenBank/DDBJ databases">
        <authorList>
            <person name="de Groot N.N."/>
        </authorList>
    </citation>
    <scope>NUCLEOTIDE SEQUENCE [LARGE SCALE GENOMIC DNA]</scope>
    <source>
        <strain evidence="2 3">S3b</strain>
    </source>
</reference>
<dbReference type="InterPro" id="IPR022742">
    <property type="entry name" value="Hydrolase_4"/>
</dbReference>
<dbReference type="Proteomes" id="UP000182429">
    <property type="component" value="Unassembled WGS sequence"/>
</dbReference>
<evidence type="ECO:0000313" key="2">
    <source>
        <dbReference type="EMBL" id="SDW06555.1"/>
    </source>
</evidence>
<dbReference type="PANTHER" id="PTHR12277">
    <property type="entry name" value="ALPHA/BETA HYDROLASE DOMAIN-CONTAINING PROTEIN"/>
    <property type="match status" value="1"/>
</dbReference>
<evidence type="ECO:0000313" key="3">
    <source>
        <dbReference type="Proteomes" id="UP000182429"/>
    </source>
</evidence>
<feature type="domain" description="Serine aminopeptidase S33" evidence="1">
    <location>
        <begin position="29"/>
        <end position="158"/>
    </location>
</feature>
<dbReference type="RefSeq" id="WP_074685500.1">
    <property type="nucleotide sequence ID" value="NZ_FNNF01000003.1"/>
</dbReference>
<protein>
    <recommendedName>
        <fullName evidence="1">Serine aminopeptidase S33 domain-containing protein</fullName>
    </recommendedName>
</protein>
<dbReference type="AlphaFoldDB" id="A0A1H2QHI2"/>
<dbReference type="OrthoDB" id="9780269at2"/>
<dbReference type="eggNOG" id="COG1073">
    <property type="taxonomic scope" value="Bacteria"/>
</dbReference>
<gene>
    <name evidence="2" type="ORF">SAMN04487759_10316</name>
</gene>
<dbReference type="SUPFAM" id="SSF53474">
    <property type="entry name" value="alpha/beta-Hydrolases"/>
    <property type="match status" value="1"/>
</dbReference>
<evidence type="ECO:0000259" key="1">
    <source>
        <dbReference type="Pfam" id="PF12146"/>
    </source>
</evidence>
<dbReference type="EMBL" id="FNNF01000003">
    <property type="protein sequence ID" value="SDW06555.1"/>
    <property type="molecule type" value="Genomic_DNA"/>
</dbReference>
<name>A0A1H2QHI2_9FIRM</name>
<organism evidence="2 3">
    <name type="scientific">Kandleria vitulina</name>
    <dbReference type="NCBI Taxonomy" id="1630"/>
    <lineage>
        <taxon>Bacteria</taxon>
        <taxon>Bacillati</taxon>
        <taxon>Bacillota</taxon>
        <taxon>Erysipelotrichia</taxon>
        <taxon>Erysipelotrichales</taxon>
        <taxon>Coprobacillaceae</taxon>
        <taxon>Kandleria</taxon>
    </lineage>
</organism>
<dbReference type="Pfam" id="PF12146">
    <property type="entry name" value="Hydrolase_4"/>
    <property type="match status" value="1"/>
</dbReference>